<protein>
    <recommendedName>
        <fullName evidence="4">PIN domain-containing protein</fullName>
    </recommendedName>
</protein>
<gene>
    <name evidence="2" type="ORF">KNCP2_05370</name>
</gene>
<name>A0ABP9TSM3_9RICK</name>
<dbReference type="InterPro" id="IPR051619">
    <property type="entry name" value="TypeII_TA_RNase_PINc/VapC"/>
</dbReference>
<reference evidence="2 3" key="1">
    <citation type="journal article" date="2024" name="Microbiol. Immunol.">
        <title>Discovery of a novel spotted fever group Rickettsia, 'Candidatus Rickettsia kedanie,' in unfed larval chigger mites, Leptotrombidium scutellare.</title>
        <authorList>
            <person name="Ogawa M."/>
            <person name="Matsutani M."/>
            <person name="Katayama T."/>
            <person name="Takada N."/>
            <person name="Noda S."/>
            <person name="Takahashi M."/>
            <person name="Kageyama D."/>
            <person name="Hanaoka N."/>
            <person name="Ebihara H."/>
        </authorList>
    </citation>
    <scope>NUCLEOTIDE SEQUENCE [LARGE SCALE GENOMIC DNA]</scope>
    <source>
        <strain evidence="2 3">KNCP2-13</strain>
    </source>
</reference>
<dbReference type="InterPro" id="IPR044153">
    <property type="entry name" value="PIN_Pae0151-like"/>
</dbReference>
<dbReference type="InterPro" id="IPR029060">
    <property type="entry name" value="PIN-like_dom_sf"/>
</dbReference>
<comment type="caution">
    <text evidence="2">The sequence shown here is derived from an EMBL/GenBank/DDBJ whole genome shotgun (WGS) entry which is preliminary data.</text>
</comment>
<evidence type="ECO:0000313" key="2">
    <source>
        <dbReference type="EMBL" id="GAA5252249.1"/>
    </source>
</evidence>
<keyword evidence="3" id="KW-1185">Reference proteome</keyword>
<evidence type="ECO:0000313" key="3">
    <source>
        <dbReference type="Proteomes" id="UP001628124"/>
    </source>
</evidence>
<dbReference type="Proteomes" id="UP001628124">
    <property type="component" value="Unassembled WGS sequence"/>
</dbReference>
<dbReference type="SUPFAM" id="SSF88723">
    <property type="entry name" value="PIN domain-like"/>
    <property type="match status" value="1"/>
</dbReference>
<dbReference type="CDD" id="cd09873">
    <property type="entry name" value="PIN_Pae0151-like"/>
    <property type="match status" value="1"/>
</dbReference>
<organism evidence="2 3">
    <name type="scientific">Candidatus Rickettsia kedanie</name>
    <dbReference type="NCBI Taxonomy" id="3115352"/>
    <lineage>
        <taxon>Bacteria</taxon>
        <taxon>Pseudomonadati</taxon>
        <taxon>Pseudomonadota</taxon>
        <taxon>Alphaproteobacteria</taxon>
        <taxon>Rickettsiales</taxon>
        <taxon>Rickettsiaceae</taxon>
        <taxon>Rickettsieae</taxon>
        <taxon>Rickettsia</taxon>
        <taxon>spotted fever group</taxon>
    </lineage>
</organism>
<accession>A0ABP9TSM3</accession>
<proteinExistence type="predicted"/>
<evidence type="ECO:0008006" key="4">
    <source>
        <dbReference type="Google" id="ProtNLM"/>
    </source>
</evidence>
<dbReference type="RefSeq" id="WP_412707917.1">
    <property type="nucleotide sequence ID" value="NZ_BAABMM010000019.1"/>
</dbReference>
<dbReference type="Gene3D" id="3.40.50.1010">
    <property type="entry name" value="5'-nuclease"/>
    <property type="match status" value="1"/>
</dbReference>
<dbReference type="PANTHER" id="PTHR35901:SF1">
    <property type="entry name" value="EXONUCLEASE VAPC9"/>
    <property type="match status" value="1"/>
</dbReference>
<dbReference type="PANTHER" id="PTHR35901">
    <property type="entry name" value="RIBONUCLEASE VAPC3"/>
    <property type="match status" value="1"/>
</dbReference>
<dbReference type="EMBL" id="BAABMM010000019">
    <property type="protein sequence ID" value="GAA5252249.1"/>
    <property type="molecule type" value="Genomic_DNA"/>
</dbReference>
<keyword evidence="1" id="KW-0460">Magnesium</keyword>
<evidence type="ECO:0000256" key="1">
    <source>
        <dbReference type="ARBA" id="ARBA00022842"/>
    </source>
</evidence>
<sequence>MSSKPFIADCSITASWFFNDERDEYSNFTLDYCYKFRAVVPLLWKFEVTNTILIAAKRARITSAKIIKTIDCLNSLPINISNFDFPMYEIMNTARANNLTSYYATYLLTAMHEWLPVATN</sequence>